<dbReference type="InterPro" id="IPR007331">
    <property type="entry name" value="Htaa"/>
</dbReference>
<dbReference type="EMBL" id="JAEUWV010000003">
    <property type="protein sequence ID" value="MCO6394189.1"/>
    <property type="molecule type" value="Genomic_DNA"/>
</dbReference>
<dbReference type="Pfam" id="PF04213">
    <property type="entry name" value="HtaA"/>
    <property type="match status" value="2"/>
</dbReference>
<evidence type="ECO:0000256" key="1">
    <source>
        <dbReference type="SAM" id="MobiDB-lite"/>
    </source>
</evidence>
<feature type="domain" description="Htaa" evidence="3">
    <location>
        <begin position="311"/>
        <end position="465"/>
    </location>
</feature>
<gene>
    <name evidence="4" type="ORF">JMN37_04205</name>
</gene>
<keyword evidence="2" id="KW-0472">Membrane</keyword>
<feature type="compositionally biased region" description="Polar residues" evidence="1">
    <location>
        <begin position="173"/>
        <end position="196"/>
    </location>
</feature>
<keyword evidence="2" id="KW-1133">Transmembrane helix</keyword>
<protein>
    <submittedName>
        <fullName evidence="4">HtaA domain-containing protein</fullName>
    </submittedName>
</protein>
<proteinExistence type="predicted"/>
<feature type="compositionally biased region" description="Low complexity" evidence="1">
    <location>
        <begin position="245"/>
        <end position="279"/>
    </location>
</feature>
<feature type="compositionally biased region" description="Polar residues" evidence="1">
    <location>
        <begin position="235"/>
        <end position="244"/>
    </location>
</feature>
<name>A0AAW5HRT1_9CORY</name>
<evidence type="ECO:0000259" key="3">
    <source>
        <dbReference type="Pfam" id="PF04213"/>
    </source>
</evidence>
<dbReference type="Proteomes" id="UP001205920">
    <property type="component" value="Unassembled WGS sequence"/>
</dbReference>
<dbReference type="AlphaFoldDB" id="A0AAW5HRT1"/>
<feature type="compositionally biased region" description="Polar residues" evidence="1">
    <location>
        <begin position="283"/>
        <end position="299"/>
    </location>
</feature>
<feature type="compositionally biased region" description="Polar residues" evidence="1">
    <location>
        <begin position="538"/>
        <end position="547"/>
    </location>
</feature>
<organism evidence="4 5">
    <name type="scientific">Corynebacterium lipophilum</name>
    <dbReference type="NCBI Taxonomy" id="2804918"/>
    <lineage>
        <taxon>Bacteria</taxon>
        <taxon>Bacillati</taxon>
        <taxon>Actinomycetota</taxon>
        <taxon>Actinomycetes</taxon>
        <taxon>Mycobacteriales</taxon>
        <taxon>Corynebacteriaceae</taxon>
        <taxon>Corynebacterium</taxon>
    </lineage>
</organism>
<accession>A0AAW5HRT1</accession>
<feature type="region of interest" description="Disordered" evidence="1">
    <location>
        <begin position="165"/>
        <end position="197"/>
    </location>
</feature>
<evidence type="ECO:0000313" key="5">
    <source>
        <dbReference type="Proteomes" id="UP001205920"/>
    </source>
</evidence>
<keyword evidence="5" id="KW-1185">Reference proteome</keyword>
<feature type="compositionally biased region" description="Low complexity" evidence="1">
    <location>
        <begin position="483"/>
        <end position="494"/>
    </location>
</feature>
<evidence type="ECO:0000256" key="2">
    <source>
        <dbReference type="SAM" id="Phobius"/>
    </source>
</evidence>
<sequence length="581" mass="59109">MRESFRKYIETGVAKGSISTDEGATRSGTAFQFPAESSAITGPSSGQFNFTGSVHFSGHDGSLELTLSNPILVVNGTNAELRVDYSTRKYVGAGAVGPVEEGQKEVLATITLDAAPDFTASQVTISGHTSLTASGETIFAGFYEAGEPLDPISIDLSLTEASGAGPVPDFTLGSPSGDNSNAAAQGHSGATRSKATSGPAFWLGQVNDTLIEVNGLFTNADKVLRSATSLHERATSSQQSARPNRSSTAPGTTASAANTAPARNQASAPTSPSSNASAHSNRDASATAPSGGNASSNTVCDAGTSHGVTSAEAQWGIRQSFRTYIRGNIAKGKWELQGVGDSGNTFTFNGNSGAVDSATRSGSILYPGSIRFTGHGGVLDTRFSNMEIQFSGNTGQLILNATSNTMEGDPRDYGRIAIADLTFTNLDVSDSAVTGTAEATLTSTGSEAFGQFYPPGDPLDTIHFTAQLGGSANCAEGQGSVGGASSPSNNAAGADARAKLRKSTTSSSTPSRGSVLDEHLGDATVSSSDQPEGGKFQIKNTAPNSRTGADGWDDATVATLLVLIASLLGAGGALIRFAVIG</sequence>
<comment type="caution">
    <text evidence="4">The sequence shown here is derived from an EMBL/GenBank/DDBJ whole genome shotgun (WGS) entry which is preliminary data.</text>
</comment>
<feature type="domain" description="Htaa" evidence="3">
    <location>
        <begin position="2"/>
        <end position="154"/>
    </location>
</feature>
<feature type="transmembrane region" description="Helical" evidence="2">
    <location>
        <begin position="555"/>
        <end position="579"/>
    </location>
</feature>
<evidence type="ECO:0000313" key="4">
    <source>
        <dbReference type="EMBL" id="MCO6394189.1"/>
    </source>
</evidence>
<feature type="region of interest" description="Disordered" evidence="1">
    <location>
        <begin position="477"/>
        <end position="550"/>
    </location>
</feature>
<keyword evidence="2" id="KW-0812">Transmembrane</keyword>
<reference evidence="4 5" key="1">
    <citation type="submission" date="2021-01" db="EMBL/GenBank/DDBJ databases">
        <title>Identification and Characterization of Corynebacterium sp.</title>
        <authorList>
            <person name="Luo Q."/>
            <person name="Qu P."/>
            <person name="Chen Q."/>
        </authorList>
    </citation>
    <scope>NUCLEOTIDE SEQUENCE [LARGE SCALE GENOMIC DNA]</scope>
    <source>
        <strain evidence="4 5">MC-18</strain>
    </source>
</reference>
<feature type="region of interest" description="Disordered" evidence="1">
    <location>
        <begin position="228"/>
        <end position="299"/>
    </location>
</feature>